<keyword evidence="2" id="KW-1185">Reference proteome</keyword>
<reference evidence="1 2" key="1">
    <citation type="submission" date="2021-06" db="EMBL/GenBank/DDBJ databases">
        <authorList>
            <person name="Palmer J.M."/>
        </authorList>
    </citation>
    <scope>NUCLEOTIDE SEQUENCE [LARGE SCALE GENOMIC DNA]</scope>
    <source>
        <strain evidence="2">if_2019</strain>
        <tissue evidence="1">Muscle</tissue>
    </source>
</reference>
<dbReference type="Proteomes" id="UP001482620">
    <property type="component" value="Unassembled WGS sequence"/>
</dbReference>
<proteinExistence type="predicted"/>
<accession>A0ABV0UCH0</accession>
<evidence type="ECO:0000313" key="1">
    <source>
        <dbReference type="EMBL" id="MEQ2242444.1"/>
    </source>
</evidence>
<protein>
    <recommendedName>
        <fullName evidence="3">Testicular haploid expressed protein</fullName>
    </recommendedName>
</protein>
<feature type="non-terminal residue" evidence="1">
    <location>
        <position position="1"/>
    </location>
</feature>
<name>A0ABV0UCH0_9TELE</name>
<sequence length="127" mass="13727">VWRAGAASADLHQSAISRALRGVGIWRETSASCRYLRDLVKGSRSVEDSAHLPIHPPTAPSLTAERIPPRKRIIKAAALAHLPTAVPSSVVNTPPSRKSQSLIHEDPELLLIWSASKPAIVIHSNKL</sequence>
<dbReference type="EMBL" id="JAHRIQ010064978">
    <property type="protein sequence ID" value="MEQ2242444.1"/>
    <property type="molecule type" value="Genomic_DNA"/>
</dbReference>
<comment type="caution">
    <text evidence="1">The sequence shown here is derived from an EMBL/GenBank/DDBJ whole genome shotgun (WGS) entry which is preliminary data.</text>
</comment>
<evidence type="ECO:0008006" key="3">
    <source>
        <dbReference type="Google" id="ProtNLM"/>
    </source>
</evidence>
<evidence type="ECO:0000313" key="2">
    <source>
        <dbReference type="Proteomes" id="UP001482620"/>
    </source>
</evidence>
<gene>
    <name evidence="1" type="ORF">ILYODFUR_035901</name>
</gene>
<organism evidence="1 2">
    <name type="scientific">Ilyodon furcidens</name>
    <name type="common">goldbreast splitfin</name>
    <dbReference type="NCBI Taxonomy" id="33524"/>
    <lineage>
        <taxon>Eukaryota</taxon>
        <taxon>Metazoa</taxon>
        <taxon>Chordata</taxon>
        <taxon>Craniata</taxon>
        <taxon>Vertebrata</taxon>
        <taxon>Euteleostomi</taxon>
        <taxon>Actinopterygii</taxon>
        <taxon>Neopterygii</taxon>
        <taxon>Teleostei</taxon>
        <taxon>Neoteleostei</taxon>
        <taxon>Acanthomorphata</taxon>
        <taxon>Ovalentaria</taxon>
        <taxon>Atherinomorphae</taxon>
        <taxon>Cyprinodontiformes</taxon>
        <taxon>Goodeidae</taxon>
        <taxon>Ilyodon</taxon>
    </lineage>
</organism>